<protein>
    <submittedName>
        <fullName evidence="7">Uncharacterized protein</fullName>
    </submittedName>
</protein>
<dbReference type="Ensembl" id="ENSBMST00010001427.1">
    <property type="protein sequence ID" value="ENSBMSP00010001290.1"/>
    <property type="gene ID" value="ENSBMSG00010001005.1"/>
</dbReference>
<keyword evidence="2" id="KW-0813">Transport</keyword>
<dbReference type="GO" id="GO:0000139">
    <property type="term" value="C:Golgi membrane"/>
    <property type="evidence" value="ECO:0007669"/>
    <property type="project" value="UniProtKB-SubCell"/>
</dbReference>
<proteinExistence type="predicted"/>
<keyword evidence="3" id="KW-0812">Transmembrane</keyword>
<keyword evidence="6" id="KW-0732">Signal</keyword>
<accession>A0A8C0C538</accession>
<keyword evidence="5" id="KW-0472">Membrane</keyword>
<organism evidence="7">
    <name type="scientific">Balaenoptera musculus</name>
    <name type="common">Blue whale</name>
    <dbReference type="NCBI Taxonomy" id="9771"/>
    <lineage>
        <taxon>Eukaryota</taxon>
        <taxon>Metazoa</taxon>
        <taxon>Chordata</taxon>
        <taxon>Craniata</taxon>
        <taxon>Vertebrata</taxon>
        <taxon>Euteleostomi</taxon>
        <taxon>Mammalia</taxon>
        <taxon>Eutheria</taxon>
        <taxon>Laurasiatheria</taxon>
        <taxon>Artiodactyla</taxon>
        <taxon>Whippomorpha</taxon>
        <taxon>Cetacea</taxon>
        <taxon>Mysticeti</taxon>
        <taxon>Balaenopteridae</taxon>
        <taxon>Balaenoptera</taxon>
    </lineage>
</organism>
<evidence type="ECO:0000256" key="5">
    <source>
        <dbReference type="ARBA" id="ARBA00023136"/>
    </source>
</evidence>
<keyword evidence="2" id="KW-0762">Sugar transport</keyword>
<dbReference type="GO" id="GO:0015165">
    <property type="term" value="F:pyrimidine nucleotide-sugar transmembrane transporter activity"/>
    <property type="evidence" value="ECO:0007669"/>
    <property type="project" value="InterPro"/>
</dbReference>
<evidence type="ECO:0000256" key="2">
    <source>
        <dbReference type="ARBA" id="ARBA00022597"/>
    </source>
</evidence>
<reference evidence="7" key="1">
    <citation type="submission" date="2023-09" db="UniProtKB">
        <authorList>
            <consortium name="Ensembl"/>
        </authorList>
    </citation>
    <scope>IDENTIFICATION</scope>
</reference>
<dbReference type="InterPro" id="IPR007271">
    <property type="entry name" value="Nuc_sug_transpt"/>
</dbReference>
<dbReference type="OMA" id="KTMACIL"/>
<dbReference type="Pfam" id="PF04142">
    <property type="entry name" value="Nuc_sug_transp"/>
    <property type="match status" value="1"/>
</dbReference>
<dbReference type="GeneTree" id="ENSGT00990000210075"/>
<evidence type="ECO:0000256" key="4">
    <source>
        <dbReference type="ARBA" id="ARBA00022989"/>
    </source>
</evidence>
<feature type="signal peptide" evidence="6">
    <location>
        <begin position="1"/>
        <end position="25"/>
    </location>
</feature>
<feature type="chain" id="PRO_5034113500" evidence="6">
    <location>
        <begin position="26"/>
        <end position="81"/>
    </location>
</feature>
<dbReference type="AlphaFoldDB" id="A0A8C0C538"/>
<name>A0A8C0C538_BALMU</name>
<evidence type="ECO:0000256" key="6">
    <source>
        <dbReference type="SAM" id="SignalP"/>
    </source>
</evidence>
<sequence length="81" mass="9015">LFKRTNLKHLSLGILVFQTTSLVRTMCYSGTLKEEGPHYLSSTAVAVAELLKTMACILLVYKDSHISVENSYNCIIFCVDA</sequence>
<keyword evidence="4" id="KW-1133">Transmembrane helix</keyword>
<evidence type="ECO:0000313" key="7">
    <source>
        <dbReference type="Ensembl" id="ENSBMSP00010001290.1"/>
    </source>
</evidence>
<comment type="subcellular location">
    <subcellularLocation>
        <location evidence="1">Membrane</location>
        <topology evidence="1">Multi-pass membrane protein</topology>
    </subcellularLocation>
</comment>
<evidence type="ECO:0000256" key="1">
    <source>
        <dbReference type="ARBA" id="ARBA00004141"/>
    </source>
</evidence>
<evidence type="ECO:0000256" key="3">
    <source>
        <dbReference type="ARBA" id="ARBA00022692"/>
    </source>
</evidence>